<dbReference type="GO" id="GO:0004150">
    <property type="term" value="F:dihydroneopterin aldolase activity"/>
    <property type="evidence" value="ECO:0007669"/>
    <property type="project" value="InterPro"/>
</dbReference>
<evidence type="ECO:0000259" key="1">
    <source>
        <dbReference type="SMART" id="SM00905"/>
    </source>
</evidence>
<sequence>MEIDRIHVRRLKLWARVGVLPHERELGQWFELNFSLILNLEIAALDDSLKQSCDYSVAIYSLQYLAEQLVCNTIESFAKSCLEVLEDIYGPLPMRIEVIKCQAPVTNFDGEVSVELYRRWD</sequence>
<geneLocation type="organellar chromatophore" evidence="2"/>
<accession>B1X5R1</accession>
<dbReference type="InterPro" id="IPR006157">
    <property type="entry name" value="FolB_dom"/>
</dbReference>
<dbReference type="InterPro" id="IPR043133">
    <property type="entry name" value="GTP-CH-I_C/QueF"/>
</dbReference>
<dbReference type="SMART" id="SM00905">
    <property type="entry name" value="FolB"/>
    <property type="match status" value="1"/>
</dbReference>
<dbReference type="GeneID" id="6482059"/>
<dbReference type="RefSeq" id="YP_002049490.1">
    <property type="nucleotide sequence ID" value="NC_011087.1"/>
</dbReference>
<keyword evidence="2" id="KW-0934">Plastid</keyword>
<proteinExistence type="predicted"/>
<gene>
    <name evidence="2" type="ordered locus">PCC_0870</name>
</gene>
<dbReference type="Gene3D" id="3.30.1130.10">
    <property type="match status" value="1"/>
</dbReference>
<reference evidence="2" key="2">
    <citation type="journal article" date="2008" name="Curr. Biol.">
        <title>Chromatophore genome sequence of Paulinella sheds light on acquisition of photosynthesis by eukaryotes.</title>
        <authorList>
            <person name="Nowack E.C.M."/>
            <person name="Melkonian M."/>
            <person name="Gloeckner G."/>
        </authorList>
    </citation>
    <scope>NUCLEOTIDE SEQUENCE [LARGE SCALE GENOMIC DNA]</scope>
</reference>
<dbReference type="EMBL" id="CP000815">
    <property type="protein sequence ID" value="ACB43280.1"/>
    <property type="molecule type" value="Genomic_DNA"/>
</dbReference>
<dbReference type="AlphaFoldDB" id="B1X5R1"/>
<evidence type="ECO:0000313" key="2">
    <source>
        <dbReference type="EMBL" id="ACB43280.1"/>
    </source>
</evidence>
<protein>
    <submittedName>
        <fullName evidence="2">Possible dihydroneopterin aldolase</fullName>
    </submittedName>
</protein>
<organism evidence="2">
    <name type="scientific">Paulinella chromatophora</name>
    <dbReference type="NCBI Taxonomy" id="39717"/>
    <lineage>
        <taxon>Eukaryota</taxon>
        <taxon>Sar</taxon>
        <taxon>Rhizaria</taxon>
        <taxon>Cercozoa</taxon>
        <taxon>Imbricatea</taxon>
        <taxon>Silicofilosea</taxon>
        <taxon>Euglyphida</taxon>
        <taxon>Paulinellidae</taxon>
        <taxon>Paulinella</taxon>
    </lineage>
</organism>
<dbReference type="SUPFAM" id="SSF55620">
    <property type="entry name" value="Tetrahydrobiopterin biosynthesis enzymes-like"/>
    <property type="match status" value="1"/>
</dbReference>
<feature type="domain" description="Dihydroneopterin aldolase/epimerase" evidence="1">
    <location>
        <begin position="6"/>
        <end position="118"/>
    </location>
</feature>
<dbReference type="Pfam" id="PF02152">
    <property type="entry name" value="FolB"/>
    <property type="match status" value="1"/>
</dbReference>
<reference evidence="2" key="1">
    <citation type="submission" date="2007-08" db="EMBL/GenBank/DDBJ databases">
        <authorList>
            <person name="Gloeckner G."/>
            <person name="Nowack E."/>
            <person name="Melkonian M."/>
        </authorList>
    </citation>
    <scope>NUCLEOTIDE SEQUENCE</scope>
</reference>
<dbReference type="GO" id="GO:0006760">
    <property type="term" value="P:folic acid-containing compound metabolic process"/>
    <property type="evidence" value="ECO:0007669"/>
    <property type="project" value="InterPro"/>
</dbReference>
<name>B1X5R1_PAUCH</name>
<dbReference type="NCBIfam" id="TIGR00526">
    <property type="entry name" value="folB_dom"/>
    <property type="match status" value="1"/>
</dbReference>